<dbReference type="STRING" id="693661.Arcve_0403"/>
<evidence type="ECO:0000256" key="1">
    <source>
        <dbReference type="ARBA" id="ARBA00022691"/>
    </source>
</evidence>
<dbReference type="eggNOG" id="arCOG00761">
    <property type="taxonomic scope" value="Archaea"/>
</dbReference>
<gene>
    <name evidence="4" type="ordered locus">Arcve_0403</name>
</gene>
<dbReference type="PANTHER" id="PTHR12818">
    <property type="entry name" value="TRNA (ADENINE(37)-N6)-METHYLTRANSFERASE"/>
    <property type="match status" value="1"/>
</dbReference>
<dbReference type="InterPro" id="IPR023370">
    <property type="entry name" value="TrmO-like_N"/>
</dbReference>
<evidence type="ECO:0000313" key="5">
    <source>
        <dbReference type="Proteomes" id="UP000008136"/>
    </source>
</evidence>
<dbReference type="EMBL" id="CP002588">
    <property type="protein sequence ID" value="AEA46436.1"/>
    <property type="molecule type" value="Genomic_DNA"/>
</dbReference>
<proteinExistence type="inferred from homology"/>
<keyword evidence="5" id="KW-1185">Reference proteome</keyword>
<dbReference type="InterPro" id="IPR040372">
    <property type="entry name" value="YaeB-like"/>
</dbReference>
<reference evidence="4 5" key="1">
    <citation type="submission" date="2011-03" db="EMBL/GenBank/DDBJ databases">
        <title>The complete genome of Archaeoglobus veneficus SNP6.</title>
        <authorList>
            <consortium name="US DOE Joint Genome Institute (JGI-PGF)"/>
            <person name="Lucas S."/>
            <person name="Copeland A."/>
            <person name="Lapidus A."/>
            <person name="Bruce D."/>
            <person name="Goodwin L."/>
            <person name="Pitluck S."/>
            <person name="Kyrpides N."/>
            <person name="Mavromatis K."/>
            <person name="Pagani I."/>
            <person name="Ivanova N."/>
            <person name="Mikhailova N."/>
            <person name="Lu M."/>
            <person name="Detter J.C."/>
            <person name="Tapia R."/>
            <person name="Han C."/>
            <person name="Land M."/>
            <person name="Hauser L."/>
            <person name="Markowitz V."/>
            <person name="Cheng J.-F."/>
            <person name="Hugenholtz P."/>
            <person name="Woyke T."/>
            <person name="Wu D."/>
            <person name="Spring S."/>
            <person name="Brambilla E."/>
            <person name="Klenk H.-P."/>
            <person name="Eisen J.A."/>
        </authorList>
    </citation>
    <scope>NUCLEOTIDE SEQUENCE [LARGE SCALE GENOMIC DNA]</scope>
    <source>
        <strain>SNP6</strain>
    </source>
</reference>
<evidence type="ECO:0000256" key="2">
    <source>
        <dbReference type="ARBA" id="ARBA00033753"/>
    </source>
</evidence>
<dbReference type="InterPro" id="IPR023368">
    <property type="entry name" value="UPF0066_cons_site"/>
</dbReference>
<dbReference type="CDD" id="cd09281">
    <property type="entry name" value="UPF0066"/>
    <property type="match status" value="1"/>
</dbReference>
<accession>F2KPK5</accession>
<organism evidence="4 5">
    <name type="scientific">Archaeoglobus veneficus (strain DSM 11195 / SNP6)</name>
    <dbReference type="NCBI Taxonomy" id="693661"/>
    <lineage>
        <taxon>Archaea</taxon>
        <taxon>Methanobacteriati</taxon>
        <taxon>Methanobacteriota</taxon>
        <taxon>Archaeoglobi</taxon>
        <taxon>Archaeoglobales</taxon>
        <taxon>Archaeoglobaceae</taxon>
        <taxon>Archaeoglobus</taxon>
    </lineage>
</organism>
<evidence type="ECO:0000313" key="4">
    <source>
        <dbReference type="EMBL" id="AEA46436.1"/>
    </source>
</evidence>
<dbReference type="Pfam" id="PF01980">
    <property type="entry name" value="TrmO_N"/>
    <property type="match status" value="1"/>
</dbReference>
<dbReference type="HOGENOM" id="CLU_013458_2_0_2"/>
<dbReference type="OrthoDB" id="49886at2157"/>
<dbReference type="KEGG" id="ave:Arcve_0403"/>
<sequence length="158" mass="17963">MQIVYEPIGIIHSPFKSKEGVPIQPVYARGVEGYIELFTEYAEGLKDIEGFSHLILIYHFHLSEGYRLLVKPFLDDELHGVFATRAPKRPNPIGMSIVRLKEVDGPILRILDVDIVDGTPLLDIKPYVPEFDCRSEARAGWLEKGVREARRTVSDGRF</sequence>
<dbReference type="RefSeq" id="WP_013683110.1">
    <property type="nucleotide sequence ID" value="NC_015320.1"/>
</dbReference>
<dbReference type="AlphaFoldDB" id="F2KPK5"/>
<feature type="domain" description="TsaA-like" evidence="3">
    <location>
        <begin position="5"/>
        <end position="136"/>
    </location>
</feature>
<evidence type="ECO:0000259" key="3">
    <source>
        <dbReference type="PROSITE" id="PS51668"/>
    </source>
</evidence>
<dbReference type="PROSITE" id="PS01318">
    <property type="entry name" value="TSAA_1"/>
    <property type="match status" value="1"/>
</dbReference>
<dbReference type="SUPFAM" id="SSF118196">
    <property type="entry name" value="YaeB-like"/>
    <property type="match status" value="1"/>
</dbReference>
<comment type="similarity">
    <text evidence="2">Belongs to the tRNA methyltransferase O family.</text>
</comment>
<dbReference type="Gene3D" id="2.40.30.70">
    <property type="entry name" value="YaeB-like"/>
    <property type="match status" value="1"/>
</dbReference>
<dbReference type="NCBIfam" id="TIGR00104">
    <property type="entry name" value="tRNA_TsaA"/>
    <property type="match status" value="1"/>
</dbReference>
<dbReference type="PANTHER" id="PTHR12818:SF0">
    <property type="entry name" value="TRNA (ADENINE(37)-N6)-METHYLTRANSFERASE"/>
    <property type="match status" value="1"/>
</dbReference>
<protein>
    <submittedName>
        <fullName evidence="4">Uncharacterized protein family UPF0066</fullName>
    </submittedName>
</protein>
<keyword evidence="1" id="KW-0949">S-adenosyl-L-methionine</keyword>
<dbReference type="InterPro" id="IPR036414">
    <property type="entry name" value="YaeB_N_sf"/>
</dbReference>
<dbReference type="Proteomes" id="UP000008136">
    <property type="component" value="Chromosome"/>
</dbReference>
<dbReference type="PROSITE" id="PS51668">
    <property type="entry name" value="TSAA_2"/>
    <property type="match status" value="1"/>
</dbReference>
<dbReference type="InterPro" id="IPR036413">
    <property type="entry name" value="YaeB-like_sf"/>
</dbReference>
<name>F2KPK5_ARCVS</name>
<dbReference type="GeneID" id="10393498"/>